<dbReference type="EMBL" id="FNJU01000007">
    <property type="protein sequence ID" value="SDP80191.1"/>
    <property type="molecule type" value="Genomic_DNA"/>
</dbReference>
<evidence type="ECO:0000256" key="1">
    <source>
        <dbReference type="SAM" id="Phobius"/>
    </source>
</evidence>
<dbReference type="AlphaFoldDB" id="A0A1H0VPK3"/>
<keyword evidence="1" id="KW-1133">Transmembrane helix</keyword>
<keyword evidence="1" id="KW-0812">Transmembrane</keyword>
<keyword evidence="1" id="KW-0472">Membrane</keyword>
<dbReference type="RefSeq" id="WP_274380236.1">
    <property type="nucleotide sequence ID" value="NZ_FNJU01000007.1"/>
</dbReference>
<feature type="transmembrane region" description="Helical" evidence="1">
    <location>
        <begin position="12"/>
        <end position="34"/>
    </location>
</feature>
<evidence type="ECO:0000313" key="3">
    <source>
        <dbReference type="Proteomes" id="UP000199159"/>
    </source>
</evidence>
<proteinExistence type="predicted"/>
<organism evidence="2 3">
    <name type="scientific">Litchfieldia salsa</name>
    <dbReference type="NCBI Taxonomy" id="930152"/>
    <lineage>
        <taxon>Bacteria</taxon>
        <taxon>Bacillati</taxon>
        <taxon>Bacillota</taxon>
        <taxon>Bacilli</taxon>
        <taxon>Bacillales</taxon>
        <taxon>Bacillaceae</taxon>
        <taxon>Litchfieldia</taxon>
    </lineage>
</organism>
<evidence type="ECO:0000313" key="2">
    <source>
        <dbReference type="EMBL" id="SDP80191.1"/>
    </source>
</evidence>
<name>A0A1H0VPK3_9BACI</name>
<accession>A0A1H0VPK3</accession>
<protein>
    <submittedName>
        <fullName evidence="2">Uncharacterized protein</fullName>
    </submittedName>
</protein>
<dbReference type="Proteomes" id="UP000199159">
    <property type="component" value="Unassembled WGS sequence"/>
</dbReference>
<gene>
    <name evidence="2" type="ORF">SAMN05216565_107114</name>
</gene>
<reference evidence="3" key="1">
    <citation type="submission" date="2016-10" db="EMBL/GenBank/DDBJ databases">
        <authorList>
            <person name="Varghese N."/>
            <person name="Submissions S."/>
        </authorList>
    </citation>
    <scope>NUCLEOTIDE SEQUENCE [LARGE SCALE GENOMIC DNA]</scope>
    <source>
        <strain evidence="3">IBRC-M10078</strain>
    </source>
</reference>
<keyword evidence="3" id="KW-1185">Reference proteome</keyword>
<sequence>MYEVLEATPKEIAVVYIVVISACLLIYPITHLVINAVKGIKR</sequence>
<dbReference type="STRING" id="930152.SAMN05216565_107114"/>